<keyword evidence="2" id="KW-1185">Reference proteome</keyword>
<organism evidence="1 2">
    <name type="scientific">Flavobacterium ichthyis</name>
    <dbReference type="NCBI Taxonomy" id="2698827"/>
    <lineage>
        <taxon>Bacteria</taxon>
        <taxon>Pseudomonadati</taxon>
        <taxon>Bacteroidota</taxon>
        <taxon>Flavobacteriia</taxon>
        <taxon>Flavobacteriales</taxon>
        <taxon>Flavobacteriaceae</taxon>
        <taxon>Flavobacterium</taxon>
    </lineage>
</organism>
<sequence>MNIGVDAAAMGMSNAVTASVADVTSGYWNPAGLVNLEDKQVSLMHASYFANIAQYDYAGFAMPIDNESAWGLHLIRFGVDDILNTTQLIDSEGNIDYNRISLFSTADYGVTFSYARKLKIPGLQYGINAKVIRRIIGDFASSWGFGFDAGLQFERNDWKFGLMLRDITTTYNIWNINEEEFNKIKDAIPGENQELPEDSEITMPKAQFGIAKKFIIRYDYSILAAANLNMNFAQTNDIISTDFVSIDPAIGVEFGYTDLVFLRAGAGNFQNVMQIDGTEKIGFQPNIGVGFKYRGVQVDYALTDIGDQSVALYSNIFSVKVDLGIFRR</sequence>
<evidence type="ECO:0000313" key="1">
    <source>
        <dbReference type="EMBL" id="NBL64857.1"/>
    </source>
</evidence>
<reference evidence="2" key="1">
    <citation type="submission" date="2020-01" db="EMBL/GenBank/DDBJ databases">
        <title>Sphingomonas sp. strain CSW-10.</title>
        <authorList>
            <person name="Chen W.-M."/>
        </authorList>
    </citation>
    <scope>NUCLEOTIDE SEQUENCE [LARGE SCALE GENOMIC DNA]</scope>
    <source>
        <strain evidence="2">NST-5</strain>
    </source>
</reference>
<gene>
    <name evidence="1" type="ORF">GV828_06540</name>
</gene>
<dbReference type="RefSeq" id="WP_166536731.1">
    <property type="nucleotide sequence ID" value="NZ_JAABLM010000006.1"/>
</dbReference>
<protein>
    <submittedName>
        <fullName evidence="1">PorV/PorQ family protein</fullName>
    </submittedName>
</protein>
<accession>A0ABW9ZC18</accession>
<evidence type="ECO:0000313" key="2">
    <source>
        <dbReference type="Proteomes" id="UP000798602"/>
    </source>
</evidence>
<dbReference type="SUPFAM" id="SSF56935">
    <property type="entry name" value="Porins"/>
    <property type="match status" value="1"/>
</dbReference>
<dbReference type="Gene3D" id="2.40.160.60">
    <property type="entry name" value="Outer membrane protein transport protein (OMPP1/FadL/TodX)"/>
    <property type="match status" value="1"/>
</dbReference>
<dbReference type="NCBIfam" id="NF033709">
    <property type="entry name" value="PorV_fam"/>
    <property type="match status" value="1"/>
</dbReference>
<comment type="caution">
    <text evidence="1">The sequence shown here is derived from an EMBL/GenBank/DDBJ whole genome shotgun (WGS) entry which is preliminary data.</text>
</comment>
<name>A0ABW9ZC18_9FLAO</name>
<dbReference type="Proteomes" id="UP000798602">
    <property type="component" value="Unassembled WGS sequence"/>
</dbReference>
<proteinExistence type="predicted"/>
<dbReference type="EMBL" id="JAABLM010000006">
    <property type="protein sequence ID" value="NBL64857.1"/>
    <property type="molecule type" value="Genomic_DNA"/>
</dbReference>